<keyword evidence="2" id="KW-1185">Reference proteome</keyword>
<gene>
    <name evidence="1" type="ORF">FJM51_12275</name>
</gene>
<comment type="caution">
    <text evidence="1">The sequence shown here is derived from an EMBL/GenBank/DDBJ whole genome shotgun (WGS) entry which is preliminary data.</text>
</comment>
<dbReference type="EMBL" id="VFRP01000011">
    <property type="protein sequence ID" value="TPE50158.1"/>
    <property type="molecule type" value="Genomic_DNA"/>
</dbReference>
<organism evidence="1 2">
    <name type="scientific">Amaricoccus solimangrovi</name>
    <dbReference type="NCBI Taxonomy" id="2589815"/>
    <lineage>
        <taxon>Bacteria</taxon>
        <taxon>Pseudomonadati</taxon>
        <taxon>Pseudomonadota</taxon>
        <taxon>Alphaproteobacteria</taxon>
        <taxon>Rhodobacterales</taxon>
        <taxon>Paracoccaceae</taxon>
        <taxon>Amaricoccus</taxon>
    </lineage>
</organism>
<sequence length="206" mass="23584">MAIAIEALRVLAWPTAAYLIARIYRSEIKALFPRVRRIGPSSIELDIDTKQASISDKSSEDIIESARSPLTLAHPAIIEMEEFIKERLEQIDQGERSDFLIRAAAVERAEKHCAFVYINIFGSQIEALQLANQRGGPVSWAEAEEAFSKLKLENPAFLEWNLHKYLRFLFVNNLIIQEGDMIFITNMGKYFLLFLAHYGLEEKRPL</sequence>
<evidence type="ECO:0000313" key="2">
    <source>
        <dbReference type="Proteomes" id="UP000319255"/>
    </source>
</evidence>
<protein>
    <submittedName>
        <fullName evidence="1">Uncharacterized protein</fullName>
    </submittedName>
</protein>
<dbReference type="OrthoDB" id="7877193at2"/>
<dbReference type="Proteomes" id="UP000319255">
    <property type="component" value="Unassembled WGS sequence"/>
</dbReference>
<name>A0A501WLC3_9RHOB</name>
<evidence type="ECO:0000313" key="1">
    <source>
        <dbReference type="EMBL" id="TPE50158.1"/>
    </source>
</evidence>
<dbReference type="RefSeq" id="WP_140454442.1">
    <property type="nucleotide sequence ID" value="NZ_VFRP01000011.1"/>
</dbReference>
<reference evidence="1 2" key="1">
    <citation type="submission" date="2019-06" db="EMBL/GenBank/DDBJ databases">
        <title>A novel bacterium of genus Amaricoccus, isolated from marine sediment.</title>
        <authorList>
            <person name="Huang H."/>
            <person name="Mo K."/>
            <person name="Hu Y."/>
        </authorList>
    </citation>
    <scope>NUCLEOTIDE SEQUENCE [LARGE SCALE GENOMIC DNA]</scope>
    <source>
        <strain evidence="1 2">HB172011</strain>
    </source>
</reference>
<proteinExistence type="predicted"/>
<accession>A0A501WLC3</accession>
<dbReference type="AlphaFoldDB" id="A0A501WLC3"/>